<keyword evidence="4" id="KW-1185">Reference proteome</keyword>
<evidence type="ECO:0000256" key="2">
    <source>
        <dbReference type="ARBA" id="ARBA00022679"/>
    </source>
</evidence>
<dbReference type="OrthoDB" id="9771846at2"/>
<dbReference type="Pfam" id="PF03808">
    <property type="entry name" value="Glyco_tran_WecG"/>
    <property type="match status" value="1"/>
</dbReference>
<evidence type="ECO:0000256" key="1">
    <source>
        <dbReference type="ARBA" id="ARBA00022676"/>
    </source>
</evidence>
<proteinExistence type="predicted"/>
<comment type="caution">
    <text evidence="3">The sequence shown here is derived from an EMBL/GenBank/DDBJ whole genome shotgun (WGS) entry which is preliminary data.</text>
</comment>
<keyword evidence="2" id="KW-0808">Transferase</keyword>
<reference evidence="3 4" key="1">
    <citation type="submission" date="2018-01" db="EMBL/GenBank/DDBJ databases">
        <title>Genomic Encyclopedia of Archaeal and Bacterial Type Strains, Phase II (KMG-II): from individual species to whole genera.</title>
        <authorList>
            <person name="Goeker M."/>
        </authorList>
    </citation>
    <scope>NUCLEOTIDE SEQUENCE [LARGE SCALE GENOMIC DNA]</scope>
    <source>
        <strain evidence="3 4">DSM 17023</strain>
    </source>
</reference>
<dbReference type="Proteomes" id="UP000236959">
    <property type="component" value="Unassembled WGS sequence"/>
</dbReference>
<dbReference type="PANTHER" id="PTHR34136">
    <property type="match status" value="1"/>
</dbReference>
<sequence>MILPEAKHWRQSGSTRAQATTVLGGLPIANIGMRETAEQFVEIALAARTGNRLPYYSTSANGQVIAMAAKDPDFRKLLLSADQIHADGMPMVLLSRHVARNALRERVATTDLVHATAGAAERAGVSFYFLGAHEEVNKLAVERMQALYPDLKFAGRGNGYFSPEEEKAVVEEISRLKPDILWVGLGVPREQDFVVRNLENLRGVGVIKTSGGLFDFLSGKNSRAPQWMQKCGLEWLYRIMLEPRRLTRRYLFTNPVALREILRNSK</sequence>
<dbReference type="PANTHER" id="PTHR34136:SF1">
    <property type="entry name" value="UDP-N-ACETYL-D-MANNOSAMINURONIC ACID TRANSFERASE"/>
    <property type="match status" value="1"/>
</dbReference>
<evidence type="ECO:0000313" key="3">
    <source>
        <dbReference type="EMBL" id="POF34312.1"/>
    </source>
</evidence>
<dbReference type="EMBL" id="PPCN01000001">
    <property type="protein sequence ID" value="POF34312.1"/>
    <property type="molecule type" value="Genomic_DNA"/>
</dbReference>
<keyword evidence="1" id="KW-0328">Glycosyltransferase</keyword>
<gene>
    <name evidence="3" type="ORF">CLV41_101766</name>
</gene>
<dbReference type="RefSeq" id="WP_103220904.1">
    <property type="nucleotide sequence ID" value="NZ_PPCN01000001.1"/>
</dbReference>
<name>A0A2S3V2U7_9HYPH</name>
<dbReference type="GO" id="GO:0016758">
    <property type="term" value="F:hexosyltransferase activity"/>
    <property type="evidence" value="ECO:0007669"/>
    <property type="project" value="TreeGrafter"/>
</dbReference>
<dbReference type="AlphaFoldDB" id="A0A2S3V2U7"/>
<dbReference type="InterPro" id="IPR004629">
    <property type="entry name" value="WecG_TagA_CpsF"/>
</dbReference>
<dbReference type="CDD" id="cd06533">
    <property type="entry name" value="Glyco_transf_WecG_TagA"/>
    <property type="match status" value="1"/>
</dbReference>
<accession>A0A2S3V2U7</accession>
<evidence type="ECO:0000313" key="4">
    <source>
        <dbReference type="Proteomes" id="UP000236959"/>
    </source>
</evidence>
<organism evidence="3 4">
    <name type="scientific">Roseibium marinum</name>
    <dbReference type="NCBI Taxonomy" id="281252"/>
    <lineage>
        <taxon>Bacteria</taxon>
        <taxon>Pseudomonadati</taxon>
        <taxon>Pseudomonadota</taxon>
        <taxon>Alphaproteobacteria</taxon>
        <taxon>Hyphomicrobiales</taxon>
        <taxon>Stappiaceae</taxon>
        <taxon>Roseibium</taxon>
    </lineage>
</organism>
<protein>
    <submittedName>
        <fullName evidence="3">Exopolysaccharide biosynthesis WecB/TagA/CpsF family protein</fullName>
    </submittedName>
</protein>
<dbReference type="NCBIfam" id="TIGR00696">
    <property type="entry name" value="wecG_tagA_cpsF"/>
    <property type="match status" value="1"/>
</dbReference>